<dbReference type="InterPro" id="IPR029058">
    <property type="entry name" value="AB_hydrolase_fold"/>
</dbReference>
<evidence type="ECO:0000313" key="6">
    <source>
        <dbReference type="EMBL" id="TRY72186.1"/>
    </source>
</evidence>
<dbReference type="STRING" id="6832.A0A553P3B1"/>
<organism evidence="6 7">
    <name type="scientific">Tigriopus californicus</name>
    <name type="common">Marine copepod</name>
    <dbReference type="NCBI Taxonomy" id="6832"/>
    <lineage>
        <taxon>Eukaryota</taxon>
        <taxon>Metazoa</taxon>
        <taxon>Ecdysozoa</taxon>
        <taxon>Arthropoda</taxon>
        <taxon>Crustacea</taxon>
        <taxon>Multicrustacea</taxon>
        <taxon>Hexanauplia</taxon>
        <taxon>Copepoda</taxon>
        <taxon>Harpacticoida</taxon>
        <taxon>Harpacticidae</taxon>
        <taxon>Tigriopus</taxon>
    </lineage>
</organism>
<feature type="domain" description="AB hydrolase-1" evidence="5">
    <location>
        <begin position="171"/>
        <end position="296"/>
    </location>
</feature>
<name>A0A553P3B1_TIGCA</name>
<evidence type="ECO:0000256" key="2">
    <source>
        <dbReference type="ARBA" id="ARBA00042701"/>
    </source>
</evidence>
<dbReference type="Gene3D" id="3.40.50.1820">
    <property type="entry name" value="alpha/beta hydrolase"/>
    <property type="match status" value="1"/>
</dbReference>
<feature type="transmembrane region" description="Helical" evidence="4">
    <location>
        <begin position="72"/>
        <end position="91"/>
    </location>
</feature>
<feature type="region of interest" description="Disordered" evidence="3">
    <location>
        <begin position="1"/>
        <end position="41"/>
    </location>
</feature>
<dbReference type="GO" id="GO:0016020">
    <property type="term" value="C:membrane"/>
    <property type="evidence" value="ECO:0007669"/>
    <property type="project" value="TreeGrafter"/>
</dbReference>
<gene>
    <name evidence="6" type="ORF">TCAL_00231</name>
</gene>
<dbReference type="Pfam" id="PF00561">
    <property type="entry name" value="Abhydrolase_1"/>
    <property type="match status" value="1"/>
</dbReference>
<dbReference type="AlphaFoldDB" id="A0A553P3B1"/>
<proteinExistence type="predicted"/>
<dbReference type="PANTHER" id="PTHR12277:SF81">
    <property type="entry name" value="PROTEIN ABHD13"/>
    <property type="match status" value="1"/>
</dbReference>
<dbReference type="Proteomes" id="UP000318571">
    <property type="component" value="Chromosome 7"/>
</dbReference>
<dbReference type="PANTHER" id="PTHR12277">
    <property type="entry name" value="ALPHA/BETA HYDROLASE DOMAIN-CONTAINING PROTEIN"/>
    <property type="match status" value="1"/>
</dbReference>
<keyword evidence="4" id="KW-0812">Transmembrane</keyword>
<evidence type="ECO:0000259" key="5">
    <source>
        <dbReference type="Pfam" id="PF00561"/>
    </source>
</evidence>
<dbReference type="OMA" id="WLPEQGY"/>
<evidence type="ECO:0000256" key="4">
    <source>
        <dbReference type="SAM" id="Phobius"/>
    </source>
</evidence>
<accession>A0A553P3B1</accession>
<keyword evidence="7" id="KW-1185">Reference proteome</keyword>
<dbReference type="SUPFAM" id="SSF53474">
    <property type="entry name" value="alpha/beta-Hydrolases"/>
    <property type="match status" value="1"/>
</dbReference>
<keyword evidence="4" id="KW-0472">Membrane</keyword>
<protein>
    <recommendedName>
        <fullName evidence="1">Protein ABHD13</fullName>
    </recommendedName>
    <alternativeName>
        <fullName evidence="2">Alpha/beta hydrolase domain-containing protein 13</fullName>
    </alternativeName>
</protein>
<dbReference type="EMBL" id="VCGU01000008">
    <property type="protein sequence ID" value="TRY72186.1"/>
    <property type="molecule type" value="Genomic_DNA"/>
</dbReference>
<comment type="caution">
    <text evidence="6">The sequence shown here is derived from an EMBL/GenBank/DDBJ whole genome shotgun (WGS) entry which is preliminary data.</text>
</comment>
<keyword evidence="4" id="KW-1133">Transmembrane helix</keyword>
<evidence type="ECO:0000256" key="1">
    <source>
        <dbReference type="ARBA" id="ARBA00040125"/>
    </source>
</evidence>
<evidence type="ECO:0000256" key="3">
    <source>
        <dbReference type="SAM" id="MobiDB-lite"/>
    </source>
</evidence>
<evidence type="ECO:0000313" key="7">
    <source>
        <dbReference type="Proteomes" id="UP000318571"/>
    </source>
</evidence>
<reference evidence="6 7" key="1">
    <citation type="journal article" date="2018" name="Nat. Ecol. Evol.">
        <title>Genomic signatures of mitonuclear coevolution across populations of Tigriopus californicus.</title>
        <authorList>
            <person name="Barreto F.S."/>
            <person name="Watson E.T."/>
            <person name="Lima T.G."/>
            <person name="Willett C.S."/>
            <person name="Edmands S."/>
            <person name="Li W."/>
            <person name="Burton R.S."/>
        </authorList>
    </citation>
    <scope>NUCLEOTIDE SEQUENCE [LARGE SCALE GENOMIC DNA]</scope>
    <source>
        <strain evidence="6 7">San Diego</strain>
    </source>
</reference>
<dbReference type="GO" id="GO:0008474">
    <property type="term" value="F:palmitoyl-(protein) hydrolase activity"/>
    <property type="evidence" value="ECO:0007669"/>
    <property type="project" value="TreeGrafter"/>
</dbReference>
<sequence>MPTTDDTRLLMDSPEDEDPSTPVTLTGSSPSTVAPPPVSASVPAVSRHSPAASGVGSDFQFIKILARITLQLIRRFWAFSSATILCILFFYWLWGGLIAFFLVLFSATGILYHASDKVLYHPDQPNTSRVFIPSPSIVGLPFESVYIKAKDQTRLHLFLIKQPPGQISKAPTLLFLHGNAGNIGHRLMNVKGLYSQLKCNICLLEYRGYGHSDGAPSEEGLYMDAQAGLDYVSSRSDINANKIVVFGRSLGGAVAIELSARSENREKIACVFIENTFTSIPDIARSLFDFRFIRAIPTWFYKNQFKSRWKVCKICVPVLFLSGLADSLIPPKMMTELFNSCGSEKKRLARFPGGSHNETWTCQQYYQALRYFLNEVVGIGVTNLDIQVGQARVHSPPTVLVSHSSII</sequence>
<dbReference type="OrthoDB" id="10249433at2759"/>
<dbReference type="InterPro" id="IPR000073">
    <property type="entry name" value="AB_hydrolase_1"/>
</dbReference>